<feature type="region of interest" description="Disordered" evidence="1">
    <location>
        <begin position="1"/>
        <end position="20"/>
    </location>
</feature>
<organism evidence="2 3">
    <name type="scientific">Thauera sedimentorum</name>
    <dbReference type="NCBI Taxonomy" id="2767595"/>
    <lineage>
        <taxon>Bacteria</taxon>
        <taxon>Pseudomonadati</taxon>
        <taxon>Pseudomonadota</taxon>
        <taxon>Betaproteobacteria</taxon>
        <taxon>Rhodocyclales</taxon>
        <taxon>Zoogloeaceae</taxon>
        <taxon>Thauera</taxon>
    </lineage>
</organism>
<name>A0ABR9B8S6_9RHOO</name>
<comment type="caution">
    <text evidence="2">The sequence shown here is derived from an EMBL/GenBank/DDBJ whole genome shotgun (WGS) entry which is preliminary data.</text>
</comment>
<accession>A0ABR9B8S6</accession>
<feature type="compositionally biased region" description="Basic and acidic residues" evidence="1">
    <location>
        <begin position="468"/>
        <end position="481"/>
    </location>
</feature>
<evidence type="ECO:0000313" key="2">
    <source>
        <dbReference type="EMBL" id="MBD8502756.1"/>
    </source>
</evidence>
<feature type="compositionally biased region" description="Basic residues" evidence="1">
    <location>
        <begin position="1"/>
        <end position="10"/>
    </location>
</feature>
<dbReference type="RefSeq" id="WP_187717518.1">
    <property type="nucleotide sequence ID" value="NZ_JACTAH010000001.1"/>
</dbReference>
<gene>
    <name evidence="2" type="ORF">IFO67_07635</name>
</gene>
<proteinExistence type="predicted"/>
<protein>
    <submittedName>
        <fullName evidence="2">Phage portal protein</fullName>
    </submittedName>
</protein>
<keyword evidence="3" id="KW-1185">Reference proteome</keyword>
<dbReference type="EMBL" id="JACYTO010000001">
    <property type="protein sequence ID" value="MBD8502756.1"/>
    <property type="molecule type" value="Genomic_DNA"/>
</dbReference>
<reference evidence="3" key="1">
    <citation type="submission" date="2023-07" db="EMBL/GenBank/DDBJ databases">
        <title>Thauera sp. CAU 1555 isolated from sand of Yaerae Beach.</title>
        <authorList>
            <person name="Kim W."/>
        </authorList>
    </citation>
    <scope>NUCLEOTIDE SEQUENCE [LARGE SCALE GENOMIC DNA]</scope>
    <source>
        <strain evidence="3">CAU 1555</strain>
    </source>
</reference>
<feature type="compositionally biased region" description="Basic and acidic residues" evidence="1">
    <location>
        <begin position="58"/>
        <end position="71"/>
    </location>
</feature>
<feature type="region of interest" description="Disordered" evidence="1">
    <location>
        <begin position="43"/>
        <end position="71"/>
    </location>
</feature>
<dbReference type="Pfam" id="PF05136">
    <property type="entry name" value="Phage_portal_2"/>
    <property type="match status" value="1"/>
</dbReference>
<dbReference type="Proteomes" id="UP000603602">
    <property type="component" value="Unassembled WGS sequence"/>
</dbReference>
<dbReference type="InterPro" id="IPR006429">
    <property type="entry name" value="Phage_lambda_portal"/>
</dbReference>
<sequence>MARKRARRQTTQRAEARAPVATTAQTGFAALAQYDAARHGRRMRGWSAPGSGPNRATKGHETIRNRTRDAARNDWSAAAGVRSWVTNLIGSGIVPRPKTGNAKLKDRLIQLWDEWAPYADADGVLDFYGLQTLAARSWITDGEVFMRLRVRRLEDGLPVPLQVQLLESDMVPMLDADTWPGMPEGNTIRSGIERNRIGQRVAYWCYRNHPGDGSTLAVSSADLVRVPAEQMRHMFEPTRPGQLRGVSDLAPVLTKLRGVMDFDDAVLERQRLSNLFALFITRAVPNGPLPVEMLTTMQGESAAGDLPMVAIEPGLVQELAPGEDVKFSEPPDSGANYSEFMREQHVGIAAGQGLPHELLTGDLRDVSDRTLRIILNEFRRHCGQRQWQIIIPMMCQPIRDAWAVAAAMGGAIRPSEIPEAKRVTWAPEAWAYIHPVQDVQAKKIEVEAGFRARSQVIAATGEDPDEVDQLRKQDAEREKGLRPAGAQTRGA</sequence>
<evidence type="ECO:0000313" key="3">
    <source>
        <dbReference type="Proteomes" id="UP000603602"/>
    </source>
</evidence>
<dbReference type="NCBIfam" id="TIGR01539">
    <property type="entry name" value="portal_lambda"/>
    <property type="match status" value="1"/>
</dbReference>
<feature type="region of interest" description="Disordered" evidence="1">
    <location>
        <begin position="457"/>
        <end position="491"/>
    </location>
</feature>
<evidence type="ECO:0000256" key="1">
    <source>
        <dbReference type="SAM" id="MobiDB-lite"/>
    </source>
</evidence>